<name>A0A183N1S5_9TREM</name>
<dbReference type="EMBL" id="UZAI01019068">
    <property type="protein sequence ID" value="VDP42577.1"/>
    <property type="molecule type" value="Genomic_DNA"/>
</dbReference>
<keyword evidence="3" id="KW-1185">Reference proteome</keyword>
<evidence type="ECO:0000313" key="3">
    <source>
        <dbReference type="Proteomes" id="UP000277204"/>
    </source>
</evidence>
<feature type="compositionally biased region" description="Basic and acidic residues" evidence="1">
    <location>
        <begin position="60"/>
        <end position="91"/>
    </location>
</feature>
<reference evidence="2 3" key="1">
    <citation type="submission" date="2018-11" db="EMBL/GenBank/DDBJ databases">
        <authorList>
            <consortium name="Pathogen Informatics"/>
        </authorList>
    </citation>
    <scope>NUCLEOTIDE SEQUENCE [LARGE SCALE GENOMIC DNA]</scope>
    <source>
        <strain evidence="2 3">Zambia</strain>
    </source>
</reference>
<protein>
    <submittedName>
        <fullName evidence="2">Uncharacterized protein</fullName>
    </submittedName>
</protein>
<feature type="compositionally biased region" description="Polar residues" evidence="1">
    <location>
        <begin position="36"/>
        <end position="45"/>
    </location>
</feature>
<evidence type="ECO:0000256" key="1">
    <source>
        <dbReference type="SAM" id="MobiDB-lite"/>
    </source>
</evidence>
<dbReference type="Proteomes" id="UP000277204">
    <property type="component" value="Unassembled WGS sequence"/>
</dbReference>
<gene>
    <name evidence="2" type="ORF">SMRZ_LOCUS22250</name>
</gene>
<evidence type="ECO:0000313" key="2">
    <source>
        <dbReference type="EMBL" id="VDP42577.1"/>
    </source>
</evidence>
<sequence>MLSKAARKALIGWESHHSRIIKAPFKTKMEGITMNVIQSNAPTNDSSDDDKDPFYGASVDHGEVLRKGSNHPDGRSKRRSYEWKTPDMKIS</sequence>
<organism evidence="2 3">
    <name type="scientific">Schistosoma margrebowiei</name>
    <dbReference type="NCBI Taxonomy" id="48269"/>
    <lineage>
        <taxon>Eukaryota</taxon>
        <taxon>Metazoa</taxon>
        <taxon>Spiralia</taxon>
        <taxon>Lophotrochozoa</taxon>
        <taxon>Platyhelminthes</taxon>
        <taxon>Trematoda</taxon>
        <taxon>Digenea</taxon>
        <taxon>Strigeidida</taxon>
        <taxon>Schistosomatoidea</taxon>
        <taxon>Schistosomatidae</taxon>
        <taxon>Schistosoma</taxon>
    </lineage>
</organism>
<accession>A0A183N1S5</accession>
<proteinExistence type="predicted"/>
<feature type="region of interest" description="Disordered" evidence="1">
    <location>
        <begin position="36"/>
        <end position="91"/>
    </location>
</feature>
<dbReference type="AlphaFoldDB" id="A0A183N1S5"/>